<accession>A0A1E3A5B1</accession>
<dbReference type="EMBL" id="MEHA01000038">
    <property type="protein sequence ID" value="ODR42283.1"/>
    <property type="molecule type" value="Genomic_DNA"/>
</dbReference>
<dbReference type="Proteomes" id="UP000094067">
    <property type="component" value="Unassembled WGS sequence"/>
</dbReference>
<proteinExistence type="predicted"/>
<dbReference type="OrthoDB" id="9757546at2"/>
<reference evidence="7 9" key="2">
    <citation type="submission" date="2016-08" db="EMBL/GenBank/DDBJ databases">
        <authorList>
            <person name="Seilhamer J.J."/>
        </authorList>
    </citation>
    <scope>NUCLEOTIDE SEQUENCE [LARGE SCALE GENOMIC DNA]</scope>
    <source>
        <strain evidence="7 9">NML150140-1</strain>
    </source>
</reference>
<keyword evidence="3" id="KW-0186">Copper</keyword>
<feature type="domain" description="Plastocyanin-like" evidence="5">
    <location>
        <begin position="35"/>
        <end position="141"/>
    </location>
</feature>
<gene>
    <name evidence="6" type="primary">copA_2</name>
    <name evidence="7" type="ORF">BEI59_31670</name>
    <name evidence="6" type="ORF">BEI61_04765</name>
</gene>
<dbReference type="Pfam" id="PF07732">
    <property type="entry name" value="Cu-oxidase_3"/>
    <property type="match status" value="1"/>
</dbReference>
<dbReference type="CDD" id="cd04202">
    <property type="entry name" value="CuRO_D2_2dMcoN_like"/>
    <property type="match status" value="1"/>
</dbReference>
<comment type="caution">
    <text evidence="6">The sequence shown here is derived from an EMBL/GenBank/DDBJ whole genome shotgun (WGS) entry which is preliminary data.</text>
</comment>
<keyword evidence="1" id="KW-0479">Metal-binding</keyword>
<evidence type="ECO:0000256" key="1">
    <source>
        <dbReference type="ARBA" id="ARBA00022723"/>
    </source>
</evidence>
<sequence length="314" mass="34996">MVITPGIPDLPCTLANGRKFFELTAEEVLWELVDGIIVRAWGYNGSTPGPTIHVYPGDKVTIRVINHLPHRTSVHWHGLEVPNNMDGVPPLEPSPYINPGEYFDYSFTICNPPGTYMYHSHVEVPIQDNAGLLGGLIVENPCTQCPGPDKDYLCLLQEWAVNELPWGDLTPGTYPLTFVKPMFNFFTINGKAYPQTLPLYVDCGDLVRVRFGNIQMHHHPIHLHGHQFRVSGADGFPISSHSQICKNTILVASGETWDIEFRANNPGVWPMHCHMPHHVTNNGVPTLGGMFTTVTYTDVNPNVPEIHAHFPTLA</sequence>
<dbReference type="PATRIC" id="fig|1432052.4.peg.5288"/>
<evidence type="ECO:0000313" key="7">
    <source>
        <dbReference type="EMBL" id="ODR42283.1"/>
    </source>
</evidence>
<evidence type="ECO:0000313" key="6">
    <source>
        <dbReference type="EMBL" id="ODM03962.1"/>
    </source>
</evidence>
<dbReference type="GO" id="GO:0016491">
    <property type="term" value="F:oxidoreductase activity"/>
    <property type="evidence" value="ECO:0007669"/>
    <property type="project" value="UniProtKB-KW"/>
</dbReference>
<dbReference type="CDD" id="cd13860">
    <property type="entry name" value="CuRO_1_2dMco_1"/>
    <property type="match status" value="1"/>
</dbReference>
<name>A0A1E3A5B1_9FIRM</name>
<protein>
    <submittedName>
        <fullName evidence="7">Copper oxidase</fullName>
    </submittedName>
    <submittedName>
        <fullName evidence="6">Copper resistance protein A</fullName>
    </submittedName>
</protein>
<dbReference type="InterPro" id="IPR011706">
    <property type="entry name" value="Cu-oxidase_C"/>
</dbReference>
<dbReference type="SUPFAM" id="SSF49503">
    <property type="entry name" value="Cupredoxins"/>
    <property type="match status" value="2"/>
</dbReference>
<reference evidence="6 8" key="1">
    <citation type="submission" date="2016-07" db="EMBL/GenBank/DDBJ databases">
        <title>Characterization of isolates of Eisenbergiella tayi derived from blood cultures, using whole genome sequencing.</title>
        <authorList>
            <person name="Burdz T."/>
            <person name="Wiebe D."/>
            <person name="Huynh C."/>
            <person name="Bernard K."/>
        </authorList>
    </citation>
    <scope>NUCLEOTIDE SEQUENCE [LARGE SCALE GENOMIC DNA]</scope>
    <source>
        <strain evidence="6 8">NML 110608</strain>
    </source>
</reference>
<evidence type="ECO:0000313" key="8">
    <source>
        <dbReference type="Proteomes" id="UP000094067"/>
    </source>
</evidence>
<dbReference type="Proteomes" id="UP000094271">
    <property type="component" value="Unassembled WGS sequence"/>
</dbReference>
<dbReference type="Pfam" id="PF07731">
    <property type="entry name" value="Cu-oxidase_2"/>
    <property type="match status" value="1"/>
</dbReference>
<evidence type="ECO:0000256" key="3">
    <source>
        <dbReference type="ARBA" id="ARBA00023008"/>
    </source>
</evidence>
<evidence type="ECO:0000259" key="4">
    <source>
        <dbReference type="Pfam" id="PF07731"/>
    </source>
</evidence>
<dbReference type="GO" id="GO:0005507">
    <property type="term" value="F:copper ion binding"/>
    <property type="evidence" value="ECO:0007669"/>
    <property type="project" value="InterPro"/>
</dbReference>
<evidence type="ECO:0000259" key="5">
    <source>
        <dbReference type="Pfam" id="PF07732"/>
    </source>
</evidence>
<dbReference type="InterPro" id="IPR008972">
    <property type="entry name" value="Cupredoxin"/>
</dbReference>
<dbReference type="EMBL" id="MCGH01000003">
    <property type="protein sequence ID" value="ODM03962.1"/>
    <property type="molecule type" value="Genomic_DNA"/>
</dbReference>
<dbReference type="AlphaFoldDB" id="A0A1E3A5B1"/>
<evidence type="ECO:0000256" key="2">
    <source>
        <dbReference type="ARBA" id="ARBA00023002"/>
    </source>
</evidence>
<evidence type="ECO:0000313" key="9">
    <source>
        <dbReference type="Proteomes" id="UP000094271"/>
    </source>
</evidence>
<feature type="domain" description="Plastocyanin-like" evidence="4">
    <location>
        <begin position="185"/>
        <end position="281"/>
    </location>
</feature>
<dbReference type="PANTHER" id="PTHR11709:SF394">
    <property type="entry name" value="FI03373P-RELATED"/>
    <property type="match status" value="1"/>
</dbReference>
<keyword evidence="2" id="KW-0560">Oxidoreductase</keyword>
<dbReference type="Gene3D" id="2.60.40.420">
    <property type="entry name" value="Cupredoxins - blue copper proteins"/>
    <property type="match status" value="2"/>
</dbReference>
<organism evidence="6 8">
    <name type="scientific">Eisenbergiella tayi</name>
    <dbReference type="NCBI Taxonomy" id="1432052"/>
    <lineage>
        <taxon>Bacteria</taxon>
        <taxon>Bacillati</taxon>
        <taxon>Bacillota</taxon>
        <taxon>Clostridia</taxon>
        <taxon>Lachnospirales</taxon>
        <taxon>Lachnospiraceae</taxon>
        <taxon>Eisenbergiella</taxon>
    </lineage>
</organism>
<dbReference type="InterPro" id="IPR045087">
    <property type="entry name" value="Cu-oxidase_fam"/>
</dbReference>
<dbReference type="PANTHER" id="PTHR11709">
    <property type="entry name" value="MULTI-COPPER OXIDASE"/>
    <property type="match status" value="1"/>
</dbReference>
<dbReference type="InterPro" id="IPR011707">
    <property type="entry name" value="Cu-oxidase-like_N"/>
</dbReference>
<dbReference type="RefSeq" id="WP_044969352.1">
    <property type="nucleotide sequence ID" value="NZ_CAJLDD010000039.1"/>
</dbReference>